<dbReference type="PANTHER" id="PTHR19300:SF62">
    <property type="entry name" value="BETA-1,4-GALACTOSYLTRANSFERASE"/>
    <property type="match status" value="1"/>
</dbReference>
<protein>
    <recommendedName>
        <fullName evidence="12">Beta-1,4-galactosyltransferase</fullName>
        <shortName evidence="12">Beta-1,4-GalTase</shortName>
        <ecNumber evidence="12">2.4.1.-</ecNumber>
    </recommendedName>
</protein>
<feature type="domain" description="Galactosyltransferase C-terminal" evidence="13">
    <location>
        <begin position="214"/>
        <end position="290"/>
    </location>
</feature>
<keyword evidence="12" id="KW-0333">Golgi apparatus</keyword>
<dbReference type="GO" id="GO:0008092">
    <property type="term" value="F:cytoskeletal protein binding"/>
    <property type="evidence" value="ECO:0007669"/>
    <property type="project" value="TreeGrafter"/>
</dbReference>
<dbReference type="OrthoDB" id="10016069at2759"/>
<comment type="pathway">
    <text evidence="2 12">Protein modification; protein glycosylation.</text>
</comment>
<evidence type="ECO:0000259" key="14">
    <source>
        <dbReference type="Pfam" id="PF13733"/>
    </source>
</evidence>
<dbReference type="GO" id="GO:0032580">
    <property type="term" value="C:Golgi cisterna membrane"/>
    <property type="evidence" value="ECO:0007669"/>
    <property type="project" value="UniProtKB-UniRule"/>
</dbReference>
<dbReference type="PRINTS" id="PR02050">
    <property type="entry name" value="B14GALTRFASE"/>
</dbReference>
<dbReference type="GO" id="GO:0000139">
    <property type="term" value="C:Golgi membrane"/>
    <property type="evidence" value="ECO:0007669"/>
    <property type="project" value="UniProtKB-SubCell"/>
</dbReference>
<feature type="domain" description="Galactosyltransferase N-terminal" evidence="14">
    <location>
        <begin position="78"/>
        <end position="210"/>
    </location>
</feature>
<organism evidence="15 16">
    <name type="scientific">Hymenochirus boettgeri</name>
    <name type="common">Congo dwarf clawed frog</name>
    <dbReference type="NCBI Taxonomy" id="247094"/>
    <lineage>
        <taxon>Eukaryota</taxon>
        <taxon>Metazoa</taxon>
        <taxon>Chordata</taxon>
        <taxon>Craniata</taxon>
        <taxon>Vertebrata</taxon>
        <taxon>Euteleostomi</taxon>
        <taxon>Amphibia</taxon>
        <taxon>Batrachia</taxon>
        <taxon>Anura</taxon>
        <taxon>Pipoidea</taxon>
        <taxon>Pipidae</taxon>
        <taxon>Pipinae</taxon>
        <taxon>Hymenochirus</taxon>
    </lineage>
</organism>
<keyword evidence="10 12" id="KW-0325">Glycoprotein</keyword>
<dbReference type="GO" id="GO:0003831">
    <property type="term" value="F:beta-N-acetylglucosaminylglycopeptide beta-1,4-galactosyltransferase activity"/>
    <property type="evidence" value="ECO:0007669"/>
    <property type="project" value="TreeGrafter"/>
</dbReference>
<keyword evidence="9 12" id="KW-0472">Membrane</keyword>
<evidence type="ECO:0000256" key="6">
    <source>
        <dbReference type="ARBA" id="ARBA00022692"/>
    </source>
</evidence>
<evidence type="ECO:0000313" key="15">
    <source>
        <dbReference type="EMBL" id="KAG8454688.1"/>
    </source>
</evidence>
<evidence type="ECO:0000256" key="1">
    <source>
        <dbReference type="ARBA" id="ARBA00004323"/>
    </source>
</evidence>
<name>A0A8T2KDD1_9PIPI</name>
<evidence type="ECO:0000256" key="10">
    <source>
        <dbReference type="ARBA" id="ARBA00023180"/>
    </source>
</evidence>
<accession>A0A8T2KDD1</accession>
<dbReference type="Pfam" id="PF02709">
    <property type="entry name" value="Glyco_transf_7C"/>
    <property type="match status" value="1"/>
</dbReference>
<dbReference type="PANTHER" id="PTHR19300">
    <property type="entry name" value="BETA-1,4-GALACTOSYLTRANSFERASE"/>
    <property type="match status" value="1"/>
</dbReference>
<comment type="caution">
    <text evidence="15">The sequence shown here is derived from an EMBL/GenBank/DDBJ whole genome shotgun (WGS) entry which is preliminary data.</text>
</comment>
<keyword evidence="11 12" id="KW-0464">Manganese</keyword>
<dbReference type="InterPro" id="IPR027995">
    <property type="entry name" value="Galactosyl_T_N"/>
</dbReference>
<dbReference type="CDD" id="cd00899">
    <property type="entry name" value="b4GalT"/>
    <property type="match status" value="1"/>
</dbReference>
<feature type="transmembrane region" description="Helical" evidence="12">
    <location>
        <begin position="7"/>
        <end position="25"/>
    </location>
</feature>
<evidence type="ECO:0000256" key="2">
    <source>
        <dbReference type="ARBA" id="ARBA00004922"/>
    </source>
</evidence>
<dbReference type="SUPFAM" id="SSF53448">
    <property type="entry name" value="Nucleotide-diphospho-sugar transferases"/>
    <property type="match status" value="1"/>
</dbReference>
<sequence length="352" mass="40497">MQSYFKILFLLMTAMFFFTFTYFWLRSSVTQDFEQLKLLPKVQPKLDFIKYKEELWQKLRKSGKMFVPSNTSGEIPDCPEIPPDLSPLNVHYIPNITYIKIVSQNPNVGPGGHGKPEGCKARQKVALIIPFRDRDSHLRNWLYYMHPFLKAQQADYGIYVVEQSEGSMFNRAKLMNVGYVLASNDYDYNCFIFTDVDIIPMDQRNLYRCSSNPKHMANALDKFNFILPYPNLFGGIVAFTKEQFTKVNGFSNMFWGWGGEDDELYQRVVAVGMKVERPDLIIARARMISHNRDAGNEETGKSVHLIFKASQRMYKDGLNTLNYTIIGITGHKLFTKITVDVGTEQSNPVPPA</sequence>
<evidence type="ECO:0000256" key="9">
    <source>
        <dbReference type="ARBA" id="ARBA00023136"/>
    </source>
</evidence>
<dbReference type="InterPro" id="IPR027791">
    <property type="entry name" value="Galactosyl_T_C"/>
</dbReference>
<dbReference type="Gene3D" id="3.90.550.10">
    <property type="entry name" value="Spore Coat Polysaccharide Biosynthesis Protein SpsA, Chain A"/>
    <property type="match status" value="1"/>
</dbReference>
<keyword evidence="4 12" id="KW-0328">Glycosyltransferase</keyword>
<evidence type="ECO:0000256" key="7">
    <source>
        <dbReference type="ARBA" id="ARBA00022968"/>
    </source>
</evidence>
<evidence type="ECO:0000313" key="16">
    <source>
        <dbReference type="Proteomes" id="UP000812440"/>
    </source>
</evidence>
<gene>
    <name evidence="15" type="ORF">GDO86_001056</name>
</gene>
<comment type="cofactor">
    <cofactor evidence="12">
        <name>Mn(2+)</name>
        <dbReference type="ChEBI" id="CHEBI:29035"/>
    </cofactor>
</comment>
<comment type="function">
    <text evidence="12">Responsible for the synthesis of complex-type N-linked oligosaccharides in many glycoproteins as well as the carbohydrate moieties of glycolipids.</text>
</comment>
<proteinExistence type="inferred from homology"/>
<dbReference type="Proteomes" id="UP000812440">
    <property type="component" value="Chromosome 1"/>
</dbReference>
<evidence type="ECO:0000256" key="4">
    <source>
        <dbReference type="ARBA" id="ARBA00022676"/>
    </source>
</evidence>
<evidence type="ECO:0000259" key="13">
    <source>
        <dbReference type="Pfam" id="PF02709"/>
    </source>
</evidence>
<evidence type="ECO:0000256" key="12">
    <source>
        <dbReference type="RuleBase" id="RU368121"/>
    </source>
</evidence>
<comment type="subcellular location">
    <subcellularLocation>
        <location evidence="1 12">Golgi apparatus membrane</location>
        <topology evidence="1 12">Single-pass type II membrane protein</topology>
    </subcellularLocation>
</comment>
<comment type="similarity">
    <text evidence="3 12">Belongs to the glycosyltransferase 7 family.</text>
</comment>
<dbReference type="GO" id="GO:0005975">
    <property type="term" value="P:carbohydrate metabolic process"/>
    <property type="evidence" value="ECO:0007669"/>
    <property type="project" value="InterPro"/>
</dbReference>
<evidence type="ECO:0000256" key="3">
    <source>
        <dbReference type="ARBA" id="ARBA00005735"/>
    </source>
</evidence>
<keyword evidence="12" id="KW-0479">Metal-binding</keyword>
<dbReference type="GO" id="GO:0046872">
    <property type="term" value="F:metal ion binding"/>
    <property type="evidence" value="ECO:0007669"/>
    <property type="project" value="UniProtKB-UniRule"/>
</dbReference>
<dbReference type="GO" id="GO:0006487">
    <property type="term" value="P:protein N-linked glycosylation"/>
    <property type="evidence" value="ECO:0007669"/>
    <property type="project" value="TreeGrafter"/>
</dbReference>
<evidence type="ECO:0000256" key="5">
    <source>
        <dbReference type="ARBA" id="ARBA00022679"/>
    </source>
</evidence>
<reference evidence="15" key="1">
    <citation type="thesis" date="2020" institute="ProQuest LLC" country="789 East Eisenhower Parkway, Ann Arbor, MI, USA">
        <title>Comparative Genomics and Chromosome Evolution.</title>
        <authorList>
            <person name="Mudd A.B."/>
        </authorList>
    </citation>
    <scope>NUCLEOTIDE SEQUENCE</scope>
    <source>
        <strain evidence="15">Female2</strain>
        <tissue evidence="15">Blood</tissue>
    </source>
</reference>
<keyword evidence="5 12" id="KW-0808">Transferase</keyword>
<keyword evidence="6 12" id="KW-0812">Transmembrane</keyword>
<evidence type="ECO:0000256" key="11">
    <source>
        <dbReference type="ARBA" id="ARBA00023211"/>
    </source>
</evidence>
<keyword evidence="16" id="KW-1185">Reference proteome</keyword>
<dbReference type="InterPro" id="IPR029044">
    <property type="entry name" value="Nucleotide-diphossugar_trans"/>
</dbReference>
<dbReference type="InterPro" id="IPR003859">
    <property type="entry name" value="Galactosyl_T"/>
</dbReference>
<dbReference type="Pfam" id="PF13733">
    <property type="entry name" value="Glyco_transf_7N"/>
    <property type="match status" value="1"/>
</dbReference>
<dbReference type="AlphaFoldDB" id="A0A8T2KDD1"/>
<keyword evidence="7 12" id="KW-0735">Signal-anchor</keyword>
<keyword evidence="8 12" id="KW-1133">Transmembrane helix</keyword>
<dbReference type="EMBL" id="JAACNH010000001">
    <property type="protein sequence ID" value="KAG8454688.1"/>
    <property type="molecule type" value="Genomic_DNA"/>
</dbReference>
<dbReference type="EC" id="2.4.1.-" evidence="12"/>
<evidence type="ECO:0000256" key="8">
    <source>
        <dbReference type="ARBA" id="ARBA00022989"/>
    </source>
</evidence>